<keyword evidence="3" id="KW-1185">Reference proteome</keyword>
<proteinExistence type="predicted"/>
<evidence type="ECO:0000313" key="3">
    <source>
        <dbReference type="Proteomes" id="UP001596620"/>
    </source>
</evidence>
<comment type="caution">
    <text evidence="2">The sequence shown here is derived from an EMBL/GenBank/DDBJ whole genome shotgun (WGS) entry which is preliminary data.</text>
</comment>
<feature type="transmembrane region" description="Helical" evidence="1">
    <location>
        <begin position="18"/>
        <end position="36"/>
    </location>
</feature>
<gene>
    <name evidence="2" type="ORF">ACFQU8_08105</name>
</gene>
<evidence type="ECO:0000313" key="2">
    <source>
        <dbReference type="EMBL" id="MFC7747199.1"/>
    </source>
</evidence>
<accession>A0ABW2UTL0</accession>
<sequence>MDENNEMVYREVQRPRQIWYWGLILAVAVLMWYWFIQQIVFGVPIGNNPAPDVVTIILWVLFGIAFPVIMLGVLKLVVEVHHDGVYIRFVPFHIHYRKYLFKDIRDYQRMTYSPLKRFGGWGLRFNFENEKAYNLIGKEGIELSFNYSKLVIGTQKPDELKRAIDSVRKEL</sequence>
<protein>
    <submittedName>
        <fullName evidence="2">DUF6141 family protein</fullName>
    </submittedName>
</protein>
<name>A0ABW2UTL0_9BACI</name>
<keyword evidence="1" id="KW-0812">Transmembrane</keyword>
<dbReference type="Proteomes" id="UP001596620">
    <property type="component" value="Unassembled WGS sequence"/>
</dbReference>
<dbReference type="EMBL" id="JBHTGR010000016">
    <property type="protein sequence ID" value="MFC7747199.1"/>
    <property type="molecule type" value="Genomic_DNA"/>
</dbReference>
<dbReference type="Pfam" id="PF19638">
    <property type="entry name" value="DUF6141"/>
    <property type="match status" value="1"/>
</dbReference>
<organism evidence="2 3">
    <name type="scientific">Lentibacillus kimchii</name>
    <dbReference type="NCBI Taxonomy" id="1542911"/>
    <lineage>
        <taxon>Bacteria</taxon>
        <taxon>Bacillati</taxon>
        <taxon>Bacillota</taxon>
        <taxon>Bacilli</taxon>
        <taxon>Bacillales</taxon>
        <taxon>Bacillaceae</taxon>
        <taxon>Lentibacillus</taxon>
    </lineage>
</organism>
<reference evidence="3" key="1">
    <citation type="journal article" date="2019" name="Int. J. Syst. Evol. Microbiol.">
        <title>The Global Catalogue of Microorganisms (GCM) 10K type strain sequencing project: providing services to taxonomists for standard genome sequencing and annotation.</title>
        <authorList>
            <consortium name="The Broad Institute Genomics Platform"/>
            <consortium name="The Broad Institute Genome Sequencing Center for Infectious Disease"/>
            <person name="Wu L."/>
            <person name="Ma J."/>
        </authorList>
    </citation>
    <scope>NUCLEOTIDE SEQUENCE [LARGE SCALE GENOMIC DNA]</scope>
    <source>
        <strain evidence="3">JCM 30234</strain>
    </source>
</reference>
<evidence type="ECO:0000256" key="1">
    <source>
        <dbReference type="SAM" id="Phobius"/>
    </source>
</evidence>
<dbReference type="InterPro" id="IPR046139">
    <property type="entry name" value="DUF6141"/>
</dbReference>
<feature type="transmembrane region" description="Helical" evidence="1">
    <location>
        <begin position="56"/>
        <end position="78"/>
    </location>
</feature>
<keyword evidence="1" id="KW-1133">Transmembrane helix</keyword>
<dbReference type="RefSeq" id="WP_382358716.1">
    <property type="nucleotide sequence ID" value="NZ_JBHTGR010000016.1"/>
</dbReference>
<keyword evidence="1" id="KW-0472">Membrane</keyword>